<organism evidence="1">
    <name type="scientific">Zea mays</name>
    <name type="common">Maize</name>
    <dbReference type="NCBI Taxonomy" id="4577"/>
    <lineage>
        <taxon>Eukaryota</taxon>
        <taxon>Viridiplantae</taxon>
        <taxon>Streptophyta</taxon>
        <taxon>Embryophyta</taxon>
        <taxon>Tracheophyta</taxon>
        <taxon>Spermatophyta</taxon>
        <taxon>Magnoliopsida</taxon>
        <taxon>Liliopsida</taxon>
        <taxon>Poales</taxon>
        <taxon>Poaceae</taxon>
        <taxon>PACMAD clade</taxon>
        <taxon>Panicoideae</taxon>
        <taxon>Andropogonodae</taxon>
        <taxon>Andropogoneae</taxon>
        <taxon>Tripsacinae</taxon>
        <taxon>Zea</taxon>
    </lineage>
</organism>
<proteinExistence type="predicted"/>
<dbReference type="GO" id="GO:0016301">
    <property type="term" value="F:kinase activity"/>
    <property type="evidence" value="ECO:0007669"/>
    <property type="project" value="UniProtKB-KW"/>
</dbReference>
<protein>
    <submittedName>
        <fullName evidence="1">Putative LRR receptor-like serine/threonine-protein kinase</fullName>
    </submittedName>
</protein>
<keyword evidence="1" id="KW-0418">Kinase</keyword>
<sequence>MVHRDVQASSILLDDKFDVRLGSLSKVCPQEGEGHQNVITKLLRFSSTADQGSSGEFDHATFHCSHAFLILRIGHQSSVSC</sequence>
<keyword evidence="1" id="KW-0808">Transferase</keyword>
<reference evidence="1" key="1">
    <citation type="submission" date="2015-12" db="EMBL/GenBank/DDBJ databases">
        <title>Update maize B73 reference genome by single molecule sequencing technologies.</title>
        <authorList>
            <consortium name="Maize Genome Sequencing Project"/>
            <person name="Ware D."/>
        </authorList>
    </citation>
    <scope>NUCLEOTIDE SEQUENCE</scope>
    <source>
        <tissue evidence="1">Seedling</tissue>
    </source>
</reference>
<name>A0A1D6GII9_MAIZE</name>
<keyword evidence="1" id="KW-0675">Receptor</keyword>
<gene>
    <name evidence="1" type="ORF">ZEAMMB73_Zm00001d013376</name>
</gene>
<accession>A0A1D6GII9</accession>
<dbReference type="AlphaFoldDB" id="A0A1D6GII9"/>
<dbReference type="EMBL" id="CM000781">
    <property type="protein sequence ID" value="AQK63252.1"/>
    <property type="molecule type" value="Genomic_DNA"/>
</dbReference>
<evidence type="ECO:0000313" key="1">
    <source>
        <dbReference type="EMBL" id="AQK63252.1"/>
    </source>
</evidence>